<proteinExistence type="predicted"/>
<comment type="caution">
    <text evidence="9">The sequence shown here is derived from an EMBL/GenBank/DDBJ whole genome shotgun (WGS) entry which is preliminary data.</text>
</comment>
<sequence length="510" mass="52467">MALSQPLAGAPALSRARRWALLFTVAAGLLLVTLDNSVLYTALPTLTEELSASAGQALWIINAYPLVMAGLLLGAGTLGDRIGHRRMFLIGLVVFGVASLAAAFADTATQLIAARAFLAIGAAAMMPATLALIGLSFHEERERNIAIAIWGSVAIVGAALGPIMGGWLLQHFWWGSVFLINVPVVVVAFVATLLLAPEGQRDTSRPWDLVSSVLALAALSGLVLAIKSLIATPPSYALGAGALLLAVVSGAAFARRQQQLPYPLLDFAIFRNPAFLAGTLSAVFTLFAMAGLQLVTTQRFQLVAGFTPLQAGLLVSVAALGSLPSALLGGSILHRVGLRPLICGGLAAGALGVGVVAFGFLHGLGWVVAGMAITGFGMGSAISVASTAILNNVPAHRAGMASSVEEVSYEFGGLLAVAMLGSLSAAMYSAFLPVSADMPALAREGFTQALHAARESGQGEWFALAAAAYDRGYQIVLLVIMAVLALGAAIIARLLRGRVGSREGAADRVK</sequence>
<dbReference type="Gene3D" id="1.20.1720.10">
    <property type="entry name" value="Multidrug resistance protein D"/>
    <property type="match status" value="1"/>
</dbReference>
<feature type="transmembrane region" description="Helical" evidence="7">
    <location>
        <begin position="307"/>
        <end position="329"/>
    </location>
</feature>
<evidence type="ECO:0000259" key="8">
    <source>
        <dbReference type="PROSITE" id="PS50850"/>
    </source>
</evidence>
<dbReference type="AlphaFoldDB" id="A0A0L8ACT5"/>
<feature type="transmembrane region" description="Helical" evidence="7">
    <location>
        <begin position="367"/>
        <end position="390"/>
    </location>
</feature>
<keyword evidence="5 7" id="KW-1133">Transmembrane helix</keyword>
<gene>
    <name evidence="9" type="ORF">W7K_07115</name>
</gene>
<feature type="transmembrane region" description="Helical" evidence="7">
    <location>
        <begin position="145"/>
        <end position="167"/>
    </location>
</feature>
<feature type="transmembrane region" description="Helical" evidence="7">
    <location>
        <begin position="111"/>
        <end position="133"/>
    </location>
</feature>
<dbReference type="PANTHER" id="PTHR42718:SF47">
    <property type="entry name" value="METHYL VIOLOGEN RESISTANCE PROTEIN SMVA"/>
    <property type="match status" value="1"/>
</dbReference>
<dbReference type="InterPro" id="IPR036259">
    <property type="entry name" value="MFS_trans_sf"/>
</dbReference>
<dbReference type="RefSeq" id="WP_010485440.1">
    <property type="nucleotide sequence ID" value="NZ_AJLO02000015.1"/>
</dbReference>
<dbReference type="Gene3D" id="1.20.1250.20">
    <property type="entry name" value="MFS general substrate transporter like domains"/>
    <property type="match status" value="1"/>
</dbReference>
<dbReference type="GO" id="GO:0022857">
    <property type="term" value="F:transmembrane transporter activity"/>
    <property type="evidence" value="ECO:0007669"/>
    <property type="project" value="InterPro"/>
</dbReference>
<dbReference type="InterPro" id="IPR020846">
    <property type="entry name" value="MFS_dom"/>
</dbReference>
<feature type="transmembrane region" description="Helical" evidence="7">
    <location>
        <begin position="87"/>
        <end position="105"/>
    </location>
</feature>
<dbReference type="OrthoDB" id="9807274at2"/>
<feature type="domain" description="Major facilitator superfamily (MFS) profile" evidence="8">
    <location>
        <begin position="21"/>
        <end position="500"/>
    </location>
</feature>
<evidence type="ECO:0000256" key="1">
    <source>
        <dbReference type="ARBA" id="ARBA00004651"/>
    </source>
</evidence>
<organism evidence="9 10">
    <name type="scientific">Stenotrophomonas geniculata N1</name>
    <dbReference type="NCBI Taxonomy" id="1167641"/>
    <lineage>
        <taxon>Bacteria</taxon>
        <taxon>Pseudomonadati</taxon>
        <taxon>Pseudomonadota</taxon>
        <taxon>Gammaproteobacteria</taxon>
        <taxon>Lysobacterales</taxon>
        <taxon>Lysobacteraceae</taxon>
        <taxon>Stenotrophomonas</taxon>
    </lineage>
</organism>
<keyword evidence="3" id="KW-1003">Cell membrane</keyword>
<accession>A0A0L8ACT5</accession>
<keyword evidence="6 7" id="KW-0472">Membrane</keyword>
<feature type="transmembrane region" description="Helical" evidence="7">
    <location>
        <begin position="20"/>
        <end position="43"/>
    </location>
</feature>
<evidence type="ECO:0000256" key="2">
    <source>
        <dbReference type="ARBA" id="ARBA00022448"/>
    </source>
</evidence>
<name>A0A0L8ACT5_9GAMM</name>
<dbReference type="PANTHER" id="PTHR42718">
    <property type="entry name" value="MAJOR FACILITATOR SUPERFAMILY MULTIDRUG TRANSPORTER MFSC"/>
    <property type="match status" value="1"/>
</dbReference>
<dbReference type="GO" id="GO:0005886">
    <property type="term" value="C:plasma membrane"/>
    <property type="evidence" value="ECO:0007669"/>
    <property type="project" value="UniProtKB-SubCell"/>
</dbReference>
<dbReference type="Pfam" id="PF07690">
    <property type="entry name" value="MFS_1"/>
    <property type="match status" value="1"/>
</dbReference>
<feature type="transmembrane region" description="Helical" evidence="7">
    <location>
        <begin position="274"/>
        <end position="295"/>
    </location>
</feature>
<feature type="transmembrane region" description="Helical" evidence="7">
    <location>
        <begin position="236"/>
        <end position="254"/>
    </location>
</feature>
<keyword evidence="4 7" id="KW-0812">Transmembrane</keyword>
<feature type="transmembrane region" description="Helical" evidence="7">
    <location>
        <begin position="207"/>
        <end position="230"/>
    </location>
</feature>
<dbReference type="EMBL" id="AJLO02000015">
    <property type="protein sequence ID" value="KOF00106.1"/>
    <property type="molecule type" value="Genomic_DNA"/>
</dbReference>
<dbReference type="InterPro" id="IPR011701">
    <property type="entry name" value="MFS"/>
</dbReference>
<evidence type="ECO:0000313" key="9">
    <source>
        <dbReference type="EMBL" id="KOF00106.1"/>
    </source>
</evidence>
<feature type="transmembrane region" description="Helical" evidence="7">
    <location>
        <begin position="55"/>
        <end position="75"/>
    </location>
</feature>
<evidence type="ECO:0000256" key="3">
    <source>
        <dbReference type="ARBA" id="ARBA00022475"/>
    </source>
</evidence>
<evidence type="ECO:0000256" key="5">
    <source>
        <dbReference type="ARBA" id="ARBA00022989"/>
    </source>
</evidence>
<keyword evidence="2" id="KW-0813">Transport</keyword>
<dbReference type="SUPFAM" id="SSF103473">
    <property type="entry name" value="MFS general substrate transporter"/>
    <property type="match status" value="1"/>
</dbReference>
<dbReference type="PROSITE" id="PS50850">
    <property type="entry name" value="MFS"/>
    <property type="match status" value="1"/>
</dbReference>
<feature type="transmembrane region" description="Helical" evidence="7">
    <location>
        <begin position="341"/>
        <end position="361"/>
    </location>
</feature>
<reference evidence="9 10" key="1">
    <citation type="journal article" date="2012" name="J. Bacteriol.">
        <title>Genome sequence of a novel nicotine-degrading strain, Pseudomonas geniculata N1.</title>
        <authorList>
            <person name="Tang H."/>
            <person name="Yu H."/>
            <person name="Tai C."/>
            <person name="Huang K."/>
            <person name="Liu Y."/>
            <person name="Wang L."/>
            <person name="Yao Y."/>
            <person name="Wu G."/>
            <person name="Xu P."/>
        </authorList>
    </citation>
    <scope>NUCLEOTIDE SEQUENCE [LARGE SCALE GENOMIC DNA]</scope>
    <source>
        <strain evidence="9 10">N1</strain>
    </source>
</reference>
<dbReference type="CDD" id="cd17321">
    <property type="entry name" value="MFS_MMR_MDR_like"/>
    <property type="match status" value="1"/>
</dbReference>
<evidence type="ECO:0000256" key="6">
    <source>
        <dbReference type="ARBA" id="ARBA00023136"/>
    </source>
</evidence>
<evidence type="ECO:0000256" key="4">
    <source>
        <dbReference type="ARBA" id="ARBA00022692"/>
    </source>
</evidence>
<evidence type="ECO:0000256" key="7">
    <source>
        <dbReference type="SAM" id="Phobius"/>
    </source>
</evidence>
<comment type="subcellular location">
    <subcellularLocation>
        <location evidence="1">Cell membrane</location>
        <topology evidence="1">Multi-pass membrane protein</topology>
    </subcellularLocation>
</comment>
<protein>
    <submittedName>
        <fullName evidence="9">MFS transporter</fullName>
    </submittedName>
</protein>
<feature type="transmembrane region" description="Helical" evidence="7">
    <location>
        <begin position="411"/>
        <end position="431"/>
    </location>
</feature>
<dbReference type="Proteomes" id="UP000036890">
    <property type="component" value="Unassembled WGS sequence"/>
</dbReference>
<feature type="transmembrane region" description="Helical" evidence="7">
    <location>
        <begin position="473"/>
        <end position="495"/>
    </location>
</feature>
<feature type="transmembrane region" description="Helical" evidence="7">
    <location>
        <begin position="173"/>
        <end position="195"/>
    </location>
</feature>
<evidence type="ECO:0000313" key="10">
    <source>
        <dbReference type="Proteomes" id="UP000036890"/>
    </source>
</evidence>